<sequence>MKVKLFDKQIIIWFYRLLSVISVITSIVFLFVDIEQKYKAIIGIVVCAIFTLIYLGIWIYANKRNSITLTINNSTIEIKYGDLFIEESDWKAIAFNEYFDTIVDNKIIAQSTLNGMYINRFFADKIDLLDKAIESDSHLSTKVICQNQQRPRGKITKYKLGSVCVVKDYLLTALTHFDEDNKAYIDMDEYITFLLSFWEEVDRIYAGKTIAVPVFGSGITRFKKYDIVSDQELLELIIWSFKVSRIKFPYPSKVKIVVYDGKRDKINLQELKSFQE</sequence>
<dbReference type="RefSeq" id="WP_148637968.1">
    <property type="nucleotide sequence ID" value="NZ_VSLA01000025.1"/>
</dbReference>
<proteinExistence type="predicted"/>
<feature type="transmembrane region" description="Helical" evidence="1">
    <location>
        <begin position="12"/>
        <end position="32"/>
    </location>
</feature>
<dbReference type="Pfam" id="PF20016">
    <property type="entry name" value="ThsA_Macro"/>
    <property type="match status" value="1"/>
</dbReference>
<dbReference type="InterPro" id="IPR045535">
    <property type="entry name" value="ThsA_Macro"/>
</dbReference>
<keyword evidence="1" id="KW-0812">Transmembrane</keyword>
<evidence type="ECO:0000313" key="3">
    <source>
        <dbReference type="EMBL" id="TYC84475.1"/>
    </source>
</evidence>
<dbReference type="AlphaFoldDB" id="A0A5D0WJJ3"/>
<protein>
    <recommendedName>
        <fullName evidence="2">EF-hand domain-containing protein</fullName>
    </recommendedName>
</protein>
<accession>A0A5D0WJJ3</accession>
<dbReference type="PROSITE" id="PS50222">
    <property type="entry name" value="EF_HAND_2"/>
    <property type="match status" value="1"/>
</dbReference>
<feature type="domain" description="EF-hand" evidence="2">
    <location>
        <begin position="165"/>
        <end position="200"/>
    </location>
</feature>
<reference evidence="3 4" key="1">
    <citation type="submission" date="2019-08" db="EMBL/GenBank/DDBJ databases">
        <title>Isolation and enrichment of carboxydotrophic bacteria from anaerobic sludge for the production of bio-based chemicals from syngas.</title>
        <authorList>
            <person name="Antares A.L."/>
            <person name="Moreira J."/>
            <person name="Diender M."/>
            <person name="Parshina S.N."/>
            <person name="Stams A.J.M."/>
            <person name="Alves M."/>
            <person name="Alves J.I."/>
            <person name="Sousa D.Z."/>
        </authorList>
    </citation>
    <scope>NUCLEOTIDE SEQUENCE [LARGE SCALE GENOMIC DNA]</scope>
    <source>
        <strain evidence="3 4">JM</strain>
    </source>
</reference>
<evidence type="ECO:0000259" key="2">
    <source>
        <dbReference type="PROSITE" id="PS50222"/>
    </source>
</evidence>
<organism evidence="3 4">
    <name type="scientific">Acetobacterium wieringae</name>
    <dbReference type="NCBI Taxonomy" id="52694"/>
    <lineage>
        <taxon>Bacteria</taxon>
        <taxon>Bacillati</taxon>
        <taxon>Bacillota</taxon>
        <taxon>Clostridia</taxon>
        <taxon>Eubacteriales</taxon>
        <taxon>Eubacteriaceae</taxon>
        <taxon>Acetobacterium</taxon>
    </lineage>
</organism>
<comment type="caution">
    <text evidence="3">The sequence shown here is derived from an EMBL/GenBank/DDBJ whole genome shotgun (WGS) entry which is preliminary data.</text>
</comment>
<dbReference type="Proteomes" id="UP000322619">
    <property type="component" value="Unassembled WGS sequence"/>
</dbReference>
<keyword evidence="1" id="KW-0472">Membrane</keyword>
<feature type="transmembrane region" description="Helical" evidence="1">
    <location>
        <begin position="38"/>
        <end position="61"/>
    </location>
</feature>
<evidence type="ECO:0000313" key="4">
    <source>
        <dbReference type="Proteomes" id="UP000322619"/>
    </source>
</evidence>
<dbReference type="GO" id="GO:0005509">
    <property type="term" value="F:calcium ion binding"/>
    <property type="evidence" value="ECO:0007669"/>
    <property type="project" value="InterPro"/>
</dbReference>
<dbReference type="InterPro" id="IPR002048">
    <property type="entry name" value="EF_hand_dom"/>
</dbReference>
<gene>
    <name evidence="3" type="ORF">FXB42_11955</name>
</gene>
<keyword evidence="1" id="KW-1133">Transmembrane helix</keyword>
<name>A0A5D0WJJ3_9FIRM</name>
<evidence type="ECO:0000256" key="1">
    <source>
        <dbReference type="SAM" id="Phobius"/>
    </source>
</evidence>
<dbReference type="EMBL" id="VSLA01000025">
    <property type="protein sequence ID" value="TYC84475.1"/>
    <property type="molecule type" value="Genomic_DNA"/>
</dbReference>